<comment type="function">
    <text evidence="5">Guanylyltransferase that catalyzes the activation of phosphoenolpyruvate (PEP) as enolpyruvoyl-2-diphospho-5'-guanosine, via the condensation of PEP with GTP. It is involved in the biosynthesis of coenzyme F420, a hydride carrier cofactor.</text>
</comment>
<dbReference type="InterPro" id="IPR029044">
    <property type="entry name" value="Nucleotide-diphossugar_trans"/>
</dbReference>
<dbReference type="Gene3D" id="3.90.550.10">
    <property type="entry name" value="Spore Coat Polysaccharide Biosynthesis Protein SpsA, Chain A"/>
    <property type="match status" value="1"/>
</dbReference>
<dbReference type="SUPFAM" id="SSF53448">
    <property type="entry name" value="Nucleotide-diphospho-sugar transferases"/>
    <property type="match status" value="1"/>
</dbReference>
<keyword evidence="4 5" id="KW-0342">GTP-binding</keyword>
<feature type="binding site" evidence="5">
    <location>
        <position position="146"/>
    </location>
    <ligand>
        <name>phosphoenolpyruvate</name>
        <dbReference type="ChEBI" id="CHEBI:58702"/>
    </ligand>
</feature>
<proteinExistence type="inferred from homology"/>
<keyword evidence="8" id="KW-1185">Reference proteome</keyword>
<dbReference type="PANTHER" id="PTHR40392">
    <property type="entry name" value="2-PHOSPHO-L-LACTATE GUANYLYLTRANSFERASE"/>
    <property type="match status" value="1"/>
</dbReference>
<evidence type="ECO:0000256" key="6">
    <source>
        <dbReference type="SAM" id="MobiDB-lite"/>
    </source>
</evidence>
<dbReference type="GO" id="GO:0043814">
    <property type="term" value="F:phospholactate guanylyltransferase activity"/>
    <property type="evidence" value="ECO:0007669"/>
    <property type="project" value="InterPro"/>
</dbReference>
<comment type="caution">
    <text evidence="7">The sequence shown here is derived from an EMBL/GenBank/DDBJ whole genome shotgun (WGS) entry which is preliminary data.</text>
</comment>
<keyword evidence="3 5" id="KW-0547">Nucleotide-binding</keyword>
<feature type="binding site" evidence="5">
    <location>
        <position position="165"/>
    </location>
    <ligand>
        <name>phosphoenolpyruvate</name>
        <dbReference type="ChEBI" id="CHEBI:58702"/>
    </ligand>
</feature>
<sequence length="242" mass="23824">MSGRADAAPGGWAVVIPVKALAAAKSRLAPTVSPTARLALARAFALDTIDAARAARSVGRIVVVTGEVELGAHLPAGVELLPETPGAGLGSAIELGVASVRVGGDGAVAVLLGDLPAVRAHELDAALEAAARHPLAFVRDADGSGTTLATARTGEPFAPAFGDGSAGRHATAGFADLVVVEPGAISAGLRRDVDTVEALEGALQAGVGPHTAEAVAALADGPLPHAPASHVPITDPHRKGPS</sequence>
<evidence type="ECO:0000256" key="4">
    <source>
        <dbReference type="ARBA" id="ARBA00023134"/>
    </source>
</evidence>
<dbReference type="NCBIfam" id="TIGR03552">
    <property type="entry name" value="F420_cofC"/>
    <property type="match status" value="1"/>
</dbReference>
<dbReference type="Proteomes" id="UP000275048">
    <property type="component" value="Unassembled WGS sequence"/>
</dbReference>
<gene>
    <name evidence="7" type="primary">cofC</name>
    <name evidence="5" type="synonym">fbiD</name>
    <name evidence="7" type="ORF">EDM22_04585</name>
</gene>
<comment type="pathway">
    <text evidence="5">Cofactor biosynthesis; coenzyme F420 biosynthesis.</text>
</comment>
<evidence type="ECO:0000256" key="1">
    <source>
        <dbReference type="ARBA" id="ARBA00022679"/>
    </source>
</evidence>
<feature type="binding site" evidence="5">
    <location>
        <position position="162"/>
    </location>
    <ligand>
        <name>phosphoenolpyruvate</name>
        <dbReference type="ChEBI" id="CHEBI:58702"/>
    </ligand>
</feature>
<name>A0A3M8AJE5_9MICO</name>
<keyword evidence="2 5" id="KW-0548">Nucleotidyltransferase</keyword>
<reference evidence="7 8" key="1">
    <citation type="submission" date="2018-10" db="EMBL/GenBank/DDBJ databases">
        <title>Isolation, diversity and antibacterial activity of antinobacteria from the wheat rhizosphere soil.</title>
        <authorList>
            <person name="Sun T."/>
        </authorList>
    </citation>
    <scope>NUCLEOTIDE SEQUENCE [LARGE SCALE GENOMIC DNA]</scope>
    <source>
        <strain evidence="7 8">SJ-23</strain>
    </source>
</reference>
<dbReference type="AlphaFoldDB" id="A0A3M8AJE5"/>
<evidence type="ECO:0000256" key="2">
    <source>
        <dbReference type="ARBA" id="ARBA00022695"/>
    </source>
</evidence>
<dbReference type="GO" id="GO:0052645">
    <property type="term" value="P:F420-0 metabolic process"/>
    <property type="evidence" value="ECO:0007669"/>
    <property type="project" value="UniProtKB-UniRule"/>
</dbReference>
<dbReference type="EC" id="2.7.7.105" evidence="5"/>
<dbReference type="Pfam" id="PF01983">
    <property type="entry name" value="CofC"/>
    <property type="match status" value="1"/>
</dbReference>
<dbReference type="OrthoDB" id="9151145at2"/>
<dbReference type="EMBL" id="RHHB01000004">
    <property type="protein sequence ID" value="RNB51311.1"/>
    <property type="molecule type" value="Genomic_DNA"/>
</dbReference>
<keyword evidence="1 5" id="KW-0808">Transferase</keyword>
<evidence type="ECO:0000256" key="5">
    <source>
        <dbReference type="HAMAP-Rule" id="MF_02114"/>
    </source>
</evidence>
<feature type="region of interest" description="Disordered" evidence="6">
    <location>
        <begin position="222"/>
        <end position="242"/>
    </location>
</feature>
<evidence type="ECO:0000313" key="8">
    <source>
        <dbReference type="Proteomes" id="UP000275048"/>
    </source>
</evidence>
<evidence type="ECO:0000313" key="7">
    <source>
        <dbReference type="EMBL" id="RNB51311.1"/>
    </source>
</evidence>
<dbReference type="GO" id="GO:0005525">
    <property type="term" value="F:GTP binding"/>
    <property type="evidence" value="ECO:0007669"/>
    <property type="project" value="UniProtKB-KW"/>
</dbReference>
<comment type="catalytic activity">
    <reaction evidence="5">
        <text>phosphoenolpyruvate + GTP + H(+) = enolpyruvoyl-2-diphospho-5'-guanosine + diphosphate</text>
        <dbReference type="Rhea" id="RHEA:30519"/>
        <dbReference type="ChEBI" id="CHEBI:15378"/>
        <dbReference type="ChEBI" id="CHEBI:33019"/>
        <dbReference type="ChEBI" id="CHEBI:37565"/>
        <dbReference type="ChEBI" id="CHEBI:58702"/>
        <dbReference type="ChEBI" id="CHEBI:143701"/>
        <dbReference type="EC" id="2.7.7.105"/>
    </reaction>
</comment>
<protein>
    <recommendedName>
        <fullName evidence="5">Phosphoenolpyruvate guanylyltransferase</fullName>
        <shortName evidence="5">PEP guanylyltransferase</shortName>
        <ecNumber evidence="5">2.7.7.105</ecNumber>
    </recommendedName>
</protein>
<dbReference type="PANTHER" id="PTHR40392:SF1">
    <property type="entry name" value="2-PHOSPHO-L-LACTATE GUANYLYLTRANSFERASE"/>
    <property type="match status" value="1"/>
</dbReference>
<dbReference type="RefSeq" id="WP_122935880.1">
    <property type="nucleotide sequence ID" value="NZ_JBHSNT010000060.1"/>
</dbReference>
<dbReference type="InterPro" id="IPR002835">
    <property type="entry name" value="CofC"/>
</dbReference>
<comment type="similarity">
    <text evidence="5">Belongs to the CofC family.</text>
</comment>
<accession>A0A3M8AJE5</accession>
<dbReference type="UniPathway" id="UPA00071"/>
<evidence type="ECO:0000256" key="3">
    <source>
        <dbReference type="ARBA" id="ARBA00022741"/>
    </source>
</evidence>
<dbReference type="HAMAP" id="MF_02114">
    <property type="entry name" value="CofC"/>
    <property type="match status" value="1"/>
</dbReference>
<organism evidence="7 8">
    <name type="scientific">Agromyces tardus</name>
    <dbReference type="NCBI Taxonomy" id="2583849"/>
    <lineage>
        <taxon>Bacteria</taxon>
        <taxon>Bacillati</taxon>
        <taxon>Actinomycetota</taxon>
        <taxon>Actinomycetes</taxon>
        <taxon>Micrococcales</taxon>
        <taxon>Microbacteriaceae</taxon>
        <taxon>Agromyces</taxon>
    </lineage>
</organism>